<evidence type="ECO:0000256" key="5">
    <source>
        <dbReference type="ARBA" id="ARBA00023136"/>
    </source>
</evidence>
<evidence type="ECO:0000256" key="7">
    <source>
        <dbReference type="SAM" id="Phobius"/>
    </source>
</evidence>
<accession>A0A3B7QWN2</accession>
<evidence type="ECO:0000256" key="4">
    <source>
        <dbReference type="ARBA" id="ARBA00022989"/>
    </source>
</evidence>
<feature type="domain" description="Heme-copper oxidase subunit III family profile" evidence="8">
    <location>
        <begin position="1"/>
        <end position="195"/>
    </location>
</feature>
<evidence type="ECO:0000313" key="9">
    <source>
        <dbReference type="EMBL" id="AYA35643.1"/>
    </source>
</evidence>
<dbReference type="PANTHER" id="PTHR11403">
    <property type="entry name" value="CYTOCHROME C OXIDASE SUBUNIT III"/>
    <property type="match status" value="1"/>
</dbReference>
<evidence type="ECO:0000259" key="8">
    <source>
        <dbReference type="PROSITE" id="PS50253"/>
    </source>
</evidence>
<dbReference type="AlphaFoldDB" id="A0A3B7QWN2"/>
<dbReference type="GO" id="GO:0019646">
    <property type="term" value="P:aerobic electron transport chain"/>
    <property type="evidence" value="ECO:0007669"/>
    <property type="project" value="InterPro"/>
</dbReference>
<keyword evidence="10" id="KW-1185">Reference proteome</keyword>
<dbReference type="PROSITE" id="PS50253">
    <property type="entry name" value="COX3"/>
    <property type="match status" value="1"/>
</dbReference>
<proteinExistence type="inferred from homology"/>
<reference evidence="9 10" key="1">
    <citation type="submission" date="2018-09" db="EMBL/GenBank/DDBJ databases">
        <title>Hymenobacter medium sp. nov., isolated from R2A medium.</title>
        <authorList>
            <person name="Yingchao G."/>
        </authorList>
    </citation>
    <scope>NUCLEOTIDE SEQUENCE [LARGE SCALE GENOMIC DNA]</scope>
    <source>
        <strain evidence="10">sh-6</strain>
    </source>
</reference>
<dbReference type="OrthoDB" id="679789at2"/>
<name>A0A3B7QWN2_9BACT</name>
<feature type="transmembrane region" description="Helical" evidence="7">
    <location>
        <begin position="175"/>
        <end position="193"/>
    </location>
</feature>
<dbReference type="GO" id="GO:0005886">
    <property type="term" value="C:plasma membrane"/>
    <property type="evidence" value="ECO:0007669"/>
    <property type="project" value="UniProtKB-SubCell"/>
</dbReference>
<dbReference type="InterPro" id="IPR000298">
    <property type="entry name" value="Cyt_c_oxidase-like_su3"/>
</dbReference>
<dbReference type="InterPro" id="IPR013833">
    <property type="entry name" value="Cyt_c_oxidase_su3_a-hlx"/>
</dbReference>
<dbReference type="InterPro" id="IPR024791">
    <property type="entry name" value="Cyt_c/ubiquinol_Oxase_su3"/>
</dbReference>
<dbReference type="SUPFAM" id="SSF81452">
    <property type="entry name" value="Cytochrome c oxidase subunit III-like"/>
    <property type="match status" value="1"/>
</dbReference>
<keyword evidence="5 7" id="KW-0472">Membrane</keyword>
<keyword evidence="4 7" id="KW-1133">Transmembrane helix</keyword>
<dbReference type="Pfam" id="PF00510">
    <property type="entry name" value="COX3"/>
    <property type="match status" value="1"/>
</dbReference>
<sequence length="195" mass="22260">MHPSESLNNKQVALGIHPLRFLLWLMIISITMMFAAFTSAYIVRRGEGGWLEFDLPSGLIFNSVVILLSSAAIQWAWHSARRDELRRVQVAMLITFALGVLFLFGQWQVWQELVQSKIFFGGADSNPAGSFVYVLTGVHGFHLITGLVFLVVVLLKSLRFQVHSRQMMAMTNGTIYWHFLGGLWLYLYLFLLLNH</sequence>
<dbReference type="Proteomes" id="UP000262802">
    <property type="component" value="Chromosome"/>
</dbReference>
<gene>
    <name evidence="9" type="ORF">D3Y59_00390</name>
</gene>
<comment type="similarity">
    <text evidence="2 6">Belongs to the cytochrome c oxidase subunit 3 family.</text>
</comment>
<comment type="subcellular location">
    <subcellularLocation>
        <location evidence="6">Cell membrane</location>
        <topology evidence="6">Multi-pass membrane protein</topology>
    </subcellularLocation>
    <subcellularLocation>
        <location evidence="1">Membrane</location>
        <topology evidence="1">Multi-pass membrane protein</topology>
    </subcellularLocation>
</comment>
<evidence type="ECO:0000256" key="2">
    <source>
        <dbReference type="ARBA" id="ARBA00010581"/>
    </source>
</evidence>
<evidence type="ECO:0000313" key="10">
    <source>
        <dbReference type="Proteomes" id="UP000262802"/>
    </source>
</evidence>
<dbReference type="KEGG" id="hyh:D3Y59_00390"/>
<protein>
    <submittedName>
        <fullName evidence="9">Cytochrome oxidase subunit III</fullName>
    </submittedName>
</protein>
<dbReference type="GO" id="GO:0004129">
    <property type="term" value="F:cytochrome-c oxidase activity"/>
    <property type="evidence" value="ECO:0007669"/>
    <property type="project" value="InterPro"/>
</dbReference>
<evidence type="ECO:0000256" key="6">
    <source>
        <dbReference type="RuleBase" id="RU003376"/>
    </source>
</evidence>
<dbReference type="RefSeq" id="WP_119443235.1">
    <property type="nucleotide sequence ID" value="NZ_CP032317.1"/>
</dbReference>
<evidence type="ECO:0000256" key="3">
    <source>
        <dbReference type="ARBA" id="ARBA00022692"/>
    </source>
</evidence>
<dbReference type="EMBL" id="CP032317">
    <property type="protein sequence ID" value="AYA35643.1"/>
    <property type="molecule type" value="Genomic_DNA"/>
</dbReference>
<dbReference type="InterPro" id="IPR035973">
    <property type="entry name" value="Cyt_c_oxidase_su3-like_sf"/>
</dbReference>
<evidence type="ECO:0000256" key="1">
    <source>
        <dbReference type="ARBA" id="ARBA00004141"/>
    </source>
</evidence>
<keyword evidence="3 6" id="KW-0812">Transmembrane</keyword>
<feature type="transmembrane region" description="Helical" evidence="7">
    <location>
        <begin position="55"/>
        <end position="78"/>
    </location>
</feature>
<feature type="transmembrane region" description="Helical" evidence="7">
    <location>
        <begin position="90"/>
        <end position="110"/>
    </location>
</feature>
<feature type="transmembrane region" description="Helical" evidence="7">
    <location>
        <begin position="130"/>
        <end position="155"/>
    </location>
</feature>
<dbReference type="Gene3D" id="1.20.120.80">
    <property type="entry name" value="Cytochrome c oxidase, subunit III, four-helix bundle"/>
    <property type="match status" value="1"/>
</dbReference>
<dbReference type="PANTHER" id="PTHR11403:SF10">
    <property type="entry name" value="CYTOCHROME C OXIDASE"/>
    <property type="match status" value="1"/>
</dbReference>
<feature type="transmembrane region" description="Helical" evidence="7">
    <location>
        <begin position="21"/>
        <end position="43"/>
    </location>
</feature>
<organism evidence="9 10">
    <name type="scientific">Hymenobacter oligotrophus</name>
    <dbReference type="NCBI Taxonomy" id="2319843"/>
    <lineage>
        <taxon>Bacteria</taxon>
        <taxon>Pseudomonadati</taxon>
        <taxon>Bacteroidota</taxon>
        <taxon>Cytophagia</taxon>
        <taxon>Cytophagales</taxon>
        <taxon>Hymenobacteraceae</taxon>
        <taxon>Hymenobacter</taxon>
    </lineage>
</organism>